<name>B4D4R7_9BACT</name>
<protein>
    <submittedName>
        <fullName evidence="2">Uncharacterized protein</fullName>
    </submittedName>
</protein>
<proteinExistence type="predicted"/>
<evidence type="ECO:0000313" key="2">
    <source>
        <dbReference type="EMBL" id="EDY18520.1"/>
    </source>
</evidence>
<dbReference type="EMBL" id="ABVL01000012">
    <property type="protein sequence ID" value="EDY18520.1"/>
    <property type="molecule type" value="Genomic_DNA"/>
</dbReference>
<feature type="chain" id="PRO_5002803161" evidence="1">
    <location>
        <begin position="24"/>
        <end position="71"/>
    </location>
</feature>
<dbReference type="Proteomes" id="UP000005824">
    <property type="component" value="Unassembled WGS sequence"/>
</dbReference>
<sequence precursor="true">MALAKVLPLLCLVLALITATARATTGVAANVTSSGAFLQGTVNAANNSTAVSFDYGTTSNYERMSLERPRQ</sequence>
<comment type="caution">
    <text evidence="2">The sequence shown here is derived from an EMBL/GenBank/DDBJ whole genome shotgun (WGS) entry which is preliminary data.</text>
</comment>
<keyword evidence="3" id="KW-1185">Reference proteome</keyword>
<accession>B4D4R7</accession>
<organism evidence="2 3">
    <name type="scientific">Chthoniobacter flavus Ellin428</name>
    <dbReference type="NCBI Taxonomy" id="497964"/>
    <lineage>
        <taxon>Bacteria</taxon>
        <taxon>Pseudomonadati</taxon>
        <taxon>Verrucomicrobiota</taxon>
        <taxon>Spartobacteria</taxon>
        <taxon>Chthoniobacterales</taxon>
        <taxon>Chthoniobacteraceae</taxon>
        <taxon>Chthoniobacter</taxon>
    </lineage>
</organism>
<dbReference type="InParanoid" id="B4D4R7"/>
<feature type="signal peptide" evidence="1">
    <location>
        <begin position="1"/>
        <end position="23"/>
    </location>
</feature>
<reference evidence="2 3" key="1">
    <citation type="journal article" date="2011" name="J. Bacteriol.">
        <title>Genome sequence of Chthoniobacter flavus Ellin428, an aerobic heterotrophic soil bacterium.</title>
        <authorList>
            <person name="Kant R."/>
            <person name="van Passel M.W."/>
            <person name="Palva A."/>
            <person name="Lucas S."/>
            <person name="Lapidus A."/>
            <person name="Glavina Del Rio T."/>
            <person name="Dalin E."/>
            <person name="Tice H."/>
            <person name="Bruce D."/>
            <person name="Goodwin L."/>
            <person name="Pitluck S."/>
            <person name="Larimer F.W."/>
            <person name="Land M.L."/>
            <person name="Hauser L."/>
            <person name="Sangwan P."/>
            <person name="de Vos W.M."/>
            <person name="Janssen P.H."/>
            <person name="Smidt H."/>
        </authorList>
    </citation>
    <scope>NUCLEOTIDE SEQUENCE [LARGE SCALE GENOMIC DNA]</scope>
    <source>
        <strain evidence="2 3">Ellin428</strain>
    </source>
</reference>
<evidence type="ECO:0000256" key="1">
    <source>
        <dbReference type="SAM" id="SignalP"/>
    </source>
</evidence>
<keyword evidence="1" id="KW-0732">Signal</keyword>
<evidence type="ECO:0000313" key="3">
    <source>
        <dbReference type="Proteomes" id="UP000005824"/>
    </source>
</evidence>
<gene>
    <name evidence="2" type="ORF">CfE428DRAFT_3905</name>
</gene>
<dbReference type="AlphaFoldDB" id="B4D4R7"/>
<dbReference type="STRING" id="497964.CfE428DRAFT_3905"/>
<dbReference type="RefSeq" id="WP_006981230.1">
    <property type="nucleotide sequence ID" value="NZ_ABVL01000012.1"/>
</dbReference>